<evidence type="ECO:0000313" key="3">
    <source>
        <dbReference type="EMBL" id="MCG4617273.1"/>
    </source>
</evidence>
<gene>
    <name evidence="3" type="ORF">L0M99_02010</name>
</gene>
<dbReference type="RefSeq" id="WP_238127548.1">
    <property type="nucleotide sequence ID" value="NZ_JAKNHJ010000003.1"/>
</dbReference>
<evidence type="ECO:0000313" key="4">
    <source>
        <dbReference type="Proteomes" id="UP001200537"/>
    </source>
</evidence>
<protein>
    <submittedName>
        <fullName evidence="3">Universal stress protein</fullName>
    </submittedName>
</protein>
<dbReference type="EMBL" id="JAKNHJ010000003">
    <property type="protein sequence ID" value="MCG4617273.1"/>
    <property type="molecule type" value="Genomic_DNA"/>
</dbReference>
<dbReference type="AlphaFoldDB" id="A0AAJ1F7E1"/>
<sequence>MSGTETILVGVDGSPESLEAAEWAGARAKQSGGKLQVLCAYALPSYTAASMDSGFAVVDNDAIRESAQTVVDEAVAHLKKRGYQAEGRVEAGDPTAILVQLSQQVDLIVVGTRGGGGFTDRLLGATSSALPAYSRCPVVVVPRRKTDDQFVPVKKIVIGFDGSTRSRKSLRRSIKEAQVWGAELTAVDAVPLASSAGILSWLPATVDRDSILRDVRDGLKQTCKEETADSGVKVHSHALDGNPAALLTEFSTAVDLVVVGTRGGGGFTGALMGSTSQSVLAHAACPVLVVPTGERESAAKN</sequence>
<dbReference type="PANTHER" id="PTHR46268">
    <property type="entry name" value="STRESS RESPONSE PROTEIN NHAX"/>
    <property type="match status" value="1"/>
</dbReference>
<name>A0AAJ1F7E1_9ACTO</name>
<evidence type="ECO:0000256" key="1">
    <source>
        <dbReference type="ARBA" id="ARBA00008791"/>
    </source>
</evidence>
<comment type="caution">
    <text evidence="3">The sequence shown here is derived from an EMBL/GenBank/DDBJ whole genome shotgun (WGS) entry which is preliminary data.</text>
</comment>
<dbReference type="SUPFAM" id="SSF52402">
    <property type="entry name" value="Adenine nucleotide alpha hydrolases-like"/>
    <property type="match status" value="2"/>
</dbReference>
<dbReference type="CDD" id="cd00293">
    <property type="entry name" value="USP-like"/>
    <property type="match status" value="2"/>
</dbReference>
<dbReference type="Gene3D" id="3.40.50.12370">
    <property type="match status" value="1"/>
</dbReference>
<dbReference type="PRINTS" id="PR01438">
    <property type="entry name" value="UNVRSLSTRESS"/>
</dbReference>
<dbReference type="InterPro" id="IPR006015">
    <property type="entry name" value="Universal_stress_UspA"/>
</dbReference>
<reference evidence="3" key="1">
    <citation type="submission" date="2022-01" db="EMBL/GenBank/DDBJ databases">
        <title>Collection of gut derived symbiotic bacterial strains cultured from healthy donors.</title>
        <authorList>
            <person name="Lin H."/>
            <person name="Kohout C."/>
            <person name="Waligurski E."/>
            <person name="Pamer E.G."/>
        </authorList>
    </citation>
    <scope>NUCLEOTIDE SEQUENCE</scope>
    <source>
        <strain evidence="3">DFI.7.46</strain>
    </source>
</reference>
<accession>A0AAJ1F7E1</accession>
<feature type="domain" description="UspA" evidence="2">
    <location>
        <begin position="153"/>
        <end position="291"/>
    </location>
</feature>
<dbReference type="PANTHER" id="PTHR46268:SF6">
    <property type="entry name" value="UNIVERSAL STRESS PROTEIN UP12"/>
    <property type="match status" value="1"/>
</dbReference>
<organism evidence="3 4">
    <name type="scientific">Varibaculum cambriense</name>
    <dbReference type="NCBI Taxonomy" id="184870"/>
    <lineage>
        <taxon>Bacteria</taxon>
        <taxon>Bacillati</taxon>
        <taxon>Actinomycetota</taxon>
        <taxon>Actinomycetes</taxon>
        <taxon>Actinomycetales</taxon>
        <taxon>Actinomycetaceae</taxon>
        <taxon>Varibaculum</taxon>
    </lineage>
</organism>
<dbReference type="Proteomes" id="UP001200537">
    <property type="component" value="Unassembled WGS sequence"/>
</dbReference>
<proteinExistence type="inferred from homology"/>
<feature type="domain" description="UspA" evidence="2">
    <location>
        <begin position="5"/>
        <end position="142"/>
    </location>
</feature>
<evidence type="ECO:0000259" key="2">
    <source>
        <dbReference type="Pfam" id="PF00582"/>
    </source>
</evidence>
<comment type="similarity">
    <text evidence="1">Belongs to the universal stress protein A family.</text>
</comment>
<dbReference type="InterPro" id="IPR006016">
    <property type="entry name" value="UspA"/>
</dbReference>
<dbReference type="Pfam" id="PF00582">
    <property type="entry name" value="Usp"/>
    <property type="match status" value="2"/>
</dbReference>